<reference evidence="1 2" key="1">
    <citation type="submission" date="2019-02" db="EMBL/GenBank/DDBJ databases">
        <title>Planctomycetal bacteria perform biofilm scaping via a novel small molecule.</title>
        <authorList>
            <person name="Jeske O."/>
            <person name="Boedeker C."/>
            <person name="Wiegand S."/>
            <person name="Breitling P."/>
            <person name="Kallscheuer N."/>
            <person name="Jogler M."/>
            <person name="Rohde M."/>
            <person name="Petersen J."/>
            <person name="Medema M.H."/>
            <person name="Surup F."/>
            <person name="Jogler C."/>
        </authorList>
    </citation>
    <scope>NUCLEOTIDE SEQUENCE [LARGE SCALE GENOMIC DNA]</scope>
    <source>
        <strain evidence="1 2">Mal15</strain>
    </source>
</reference>
<dbReference type="Proteomes" id="UP000321353">
    <property type="component" value="Chromosome"/>
</dbReference>
<sequence length="55" mass="6525">MAKKQPKLPEKICIVCGRPFTWRKKWEKVWGEVKYCSDRCRRHRDGKTSDKGGES</sequence>
<dbReference type="Pfam" id="PF10013">
    <property type="entry name" value="DUF2256"/>
    <property type="match status" value="1"/>
</dbReference>
<accession>A0A5B9M9P6</accession>
<dbReference type="PIRSF" id="PIRSF037205">
    <property type="entry name" value="UCP037205"/>
    <property type="match status" value="1"/>
</dbReference>
<evidence type="ECO:0008006" key="3">
    <source>
        <dbReference type="Google" id="ProtNLM"/>
    </source>
</evidence>
<evidence type="ECO:0000313" key="2">
    <source>
        <dbReference type="Proteomes" id="UP000321353"/>
    </source>
</evidence>
<dbReference type="PANTHER" id="PTHR37463">
    <property type="entry name" value="GSL3115 PROTEIN"/>
    <property type="match status" value="1"/>
</dbReference>
<organism evidence="1 2">
    <name type="scientific">Stieleria maiorica</name>
    <dbReference type="NCBI Taxonomy" id="2795974"/>
    <lineage>
        <taxon>Bacteria</taxon>
        <taxon>Pseudomonadati</taxon>
        <taxon>Planctomycetota</taxon>
        <taxon>Planctomycetia</taxon>
        <taxon>Pirellulales</taxon>
        <taxon>Pirellulaceae</taxon>
        <taxon>Stieleria</taxon>
    </lineage>
</organism>
<gene>
    <name evidence="1" type="ORF">Mal15_19680</name>
</gene>
<protein>
    <recommendedName>
        <fullName evidence="3">DUF2256 domain-containing protein</fullName>
    </recommendedName>
</protein>
<dbReference type="RefSeq" id="WP_167546700.1">
    <property type="nucleotide sequence ID" value="NZ_CP036264.1"/>
</dbReference>
<dbReference type="PANTHER" id="PTHR37463:SF1">
    <property type="entry name" value="DUF2256 DOMAIN-CONTAINING PROTEIN"/>
    <property type="match status" value="1"/>
</dbReference>
<dbReference type="EMBL" id="CP036264">
    <property type="protein sequence ID" value="QEF97922.1"/>
    <property type="molecule type" value="Genomic_DNA"/>
</dbReference>
<proteinExistence type="predicted"/>
<name>A0A5B9M9P6_9BACT</name>
<dbReference type="KEGG" id="smam:Mal15_19680"/>
<evidence type="ECO:0000313" key="1">
    <source>
        <dbReference type="EMBL" id="QEF97922.1"/>
    </source>
</evidence>
<keyword evidence="2" id="KW-1185">Reference proteome</keyword>
<dbReference type="AlphaFoldDB" id="A0A5B9M9P6"/>
<dbReference type="InterPro" id="IPR017136">
    <property type="entry name" value="UCP037205"/>
</dbReference>